<dbReference type="GO" id="GO:0015074">
    <property type="term" value="P:DNA integration"/>
    <property type="evidence" value="ECO:0007669"/>
    <property type="project" value="UniProtKB-KW"/>
</dbReference>
<proteinExistence type="predicted"/>
<dbReference type="InterPro" id="IPR050090">
    <property type="entry name" value="Tyrosine_recombinase_XerCD"/>
</dbReference>
<protein>
    <submittedName>
        <fullName evidence="6">Site-specific integrase</fullName>
    </submittedName>
</protein>
<dbReference type="Proteomes" id="UP001567572">
    <property type="component" value="Unassembled WGS sequence"/>
</dbReference>
<dbReference type="InterPro" id="IPR011010">
    <property type="entry name" value="DNA_brk_join_enz"/>
</dbReference>
<keyword evidence="1" id="KW-0229">DNA integration</keyword>
<dbReference type="GO" id="GO:0003677">
    <property type="term" value="F:DNA binding"/>
    <property type="evidence" value="ECO:0007669"/>
    <property type="project" value="UniProtKB-UniRule"/>
</dbReference>
<dbReference type="InterPro" id="IPR013762">
    <property type="entry name" value="Integrase-like_cat_sf"/>
</dbReference>
<evidence type="ECO:0000259" key="5">
    <source>
        <dbReference type="PROSITE" id="PS51900"/>
    </source>
</evidence>
<evidence type="ECO:0000313" key="7">
    <source>
        <dbReference type="Proteomes" id="UP001567572"/>
    </source>
</evidence>
<dbReference type="AlphaFoldDB" id="A0ABD5M3T1"/>
<dbReference type="GO" id="GO:0006310">
    <property type="term" value="P:DNA recombination"/>
    <property type="evidence" value="ECO:0007669"/>
    <property type="project" value="UniProtKB-KW"/>
</dbReference>
<keyword evidence="3" id="KW-0233">DNA recombination</keyword>
<evidence type="ECO:0000256" key="4">
    <source>
        <dbReference type="PROSITE-ProRule" id="PRU01248"/>
    </source>
</evidence>
<sequence length="346" mass="39808">MVGLSRFQPAMTEHTTPTNAVELYLDHRRGDLASASLQSHEYRLNPFLRWCDQEGIQSMETLSGRDLAAYKAWRRDDGDLAPATLKTQMDTIRVFIRFCESIEAVPENLHEKVLSPTLKARENQRDERIKPEQAKEILSFLGRYRYASLGHVIMALLWRTGIRLGGVRAIDLNDYKPDRSRIELYHRPESDTPLKNQTEGERYLALKTKTCELLDDWIEYNRPDVTDDYDREPLLASNHGRLSRASTRRYVYRLTRPCEIGDCPHGRDPDTCEATGNGGHAASKCPSSHGTHAIRRGSITHFLASDVPEEVVCDRMNVSRDVLDDHYDRRPEEQKVEQRRGYLNNV</sequence>
<evidence type="ECO:0000256" key="1">
    <source>
        <dbReference type="ARBA" id="ARBA00022908"/>
    </source>
</evidence>
<reference evidence="6 7" key="1">
    <citation type="submission" date="2024-06" db="EMBL/GenBank/DDBJ databases">
        <title>Halorubrum miltondacostae sp. nov., a potential PHA producer isolated from an inland solar saltern in Rio Maior, Portugal.</title>
        <authorList>
            <person name="Albuquerque L."/>
            <person name="Viver T."/>
            <person name="Barroso C."/>
            <person name="Claudino R."/>
            <person name="Galvan M."/>
            <person name="Simoes G."/>
            <person name="Lobo Da Cunha A."/>
            <person name="Egas C."/>
        </authorList>
    </citation>
    <scope>NUCLEOTIDE SEQUENCE [LARGE SCALE GENOMIC DNA]</scope>
    <source>
        <strain evidence="6 7">RMP-11</strain>
    </source>
</reference>
<keyword evidence="7" id="KW-1185">Reference proteome</keyword>
<comment type="caution">
    <text evidence="6">The sequence shown here is derived from an EMBL/GenBank/DDBJ whole genome shotgun (WGS) entry which is preliminary data.</text>
</comment>
<dbReference type="Gene3D" id="1.10.150.130">
    <property type="match status" value="1"/>
</dbReference>
<evidence type="ECO:0000256" key="3">
    <source>
        <dbReference type="ARBA" id="ARBA00023172"/>
    </source>
</evidence>
<dbReference type="PANTHER" id="PTHR30349:SF41">
    <property type="entry name" value="INTEGRASE_RECOMBINASE PROTEIN MJ0367-RELATED"/>
    <property type="match status" value="1"/>
</dbReference>
<dbReference type="EMBL" id="JBEDNY010000003">
    <property type="protein sequence ID" value="MEZ3164062.1"/>
    <property type="molecule type" value="Genomic_DNA"/>
</dbReference>
<dbReference type="SUPFAM" id="SSF56349">
    <property type="entry name" value="DNA breaking-rejoining enzymes"/>
    <property type="match status" value="1"/>
</dbReference>
<keyword evidence="2 4" id="KW-0238">DNA-binding</keyword>
<dbReference type="CDD" id="cd00397">
    <property type="entry name" value="DNA_BRE_C"/>
    <property type="match status" value="1"/>
</dbReference>
<evidence type="ECO:0000256" key="2">
    <source>
        <dbReference type="ARBA" id="ARBA00023125"/>
    </source>
</evidence>
<dbReference type="InterPro" id="IPR044068">
    <property type="entry name" value="CB"/>
</dbReference>
<dbReference type="InterPro" id="IPR010998">
    <property type="entry name" value="Integrase_recombinase_N"/>
</dbReference>
<accession>A0ABD5M3T1</accession>
<dbReference type="PROSITE" id="PS51900">
    <property type="entry name" value="CB"/>
    <property type="match status" value="1"/>
</dbReference>
<name>A0ABD5M3T1_9EURY</name>
<dbReference type="Pfam" id="PF02899">
    <property type="entry name" value="Phage_int_SAM_1"/>
    <property type="match status" value="1"/>
</dbReference>
<dbReference type="RefSeq" id="WP_371162675.1">
    <property type="nucleotide sequence ID" value="NZ_JBEDNX010000005.1"/>
</dbReference>
<dbReference type="InterPro" id="IPR004107">
    <property type="entry name" value="Integrase_SAM-like_N"/>
</dbReference>
<gene>
    <name evidence="6" type="ORF">ABNG04_09310</name>
</gene>
<evidence type="ECO:0000313" key="6">
    <source>
        <dbReference type="EMBL" id="MEZ3164062.1"/>
    </source>
</evidence>
<organism evidence="6 7">
    <name type="scientific">Halorubrum miltondacostae</name>
    <dbReference type="NCBI Taxonomy" id="3076378"/>
    <lineage>
        <taxon>Archaea</taxon>
        <taxon>Methanobacteriati</taxon>
        <taxon>Methanobacteriota</taxon>
        <taxon>Stenosarchaea group</taxon>
        <taxon>Halobacteria</taxon>
        <taxon>Halobacteriales</taxon>
        <taxon>Haloferacaceae</taxon>
        <taxon>Halorubrum</taxon>
    </lineage>
</organism>
<dbReference type="PANTHER" id="PTHR30349">
    <property type="entry name" value="PHAGE INTEGRASE-RELATED"/>
    <property type="match status" value="1"/>
</dbReference>
<dbReference type="Gene3D" id="1.10.443.10">
    <property type="entry name" value="Intergrase catalytic core"/>
    <property type="match status" value="1"/>
</dbReference>
<feature type="domain" description="Core-binding (CB)" evidence="5">
    <location>
        <begin position="15"/>
        <end position="100"/>
    </location>
</feature>